<organism evidence="2 3">
    <name type="scientific">Natronococcus amylolyticus DSM 10524</name>
    <dbReference type="NCBI Taxonomy" id="1227497"/>
    <lineage>
        <taxon>Archaea</taxon>
        <taxon>Methanobacteriati</taxon>
        <taxon>Methanobacteriota</taxon>
        <taxon>Stenosarchaea group</taxon>
        <taxon>Halobacteria</taxon>
        <taxon>Halobacteriales</taxon>
        <taxon>Natrialbaceae</taxon>
        <taxon>Natronococcus</taxon>
    </lineage>
</organism>
<gene>
    <name evidence="2" type="ORF">C491_18354</name>
</gene>
<dbReference type="SUPFAM" id="SSF56059">
    <property type="entry name" value="Glutathione synthetase ATP-binding domain-like"/>
    <property type="match status" value="1"/>
</dbReference>
<evidence type="ECO:0000313" key="2">
    <source>
        <dbReference type="EMBL" id="ELY54591.1"/>
    </source>
</evidence>
<comment type="caution">
    <text evidence="2">The sequence shown here is derived from an EMBL/GenBank/DDBJ whole genome shotgun (WGS) entry which is preliminary data.</text>
</comment>
<dbReference type="Pfam" id="PF14397">
    <property type="entry name" value="ATPgrasp_ST"/>
    <property type="match status" value="1"/>
</dbReference>
<evidence type="ECO:0000313" key="3">
    <source>
        <dbReference type="Proteomes" id="UP000011688"/>
    </source>
</evidence>
<dbReference type="EMBL" id="AOIB01000036">
    <property type="protein sequence ID" value="ELY54591.1"/>
    <property type="molecule type" value="Genomic_DNA"/>
</dbReference>
<sequence length="379" mass="42512">MNVRDYYFTAKGIQDLVDTERDSPSCSQSLPRRLALWRRGFLSRAGVIYDFERYDPEAFVSDYQRFVRTKNLNGTWSVALSNKLFFDWLMRAYGDHRTVVYGLVRGGLFHEFDDSREPAPAAVAGDGTAALEPAVDSRTAVRHEAGAWVADRLDEEGKLVLKWIRGGGGENVLLCSRTESGYEINGEHYDRGALVARVDDLENYLVCEHVEQGPYAAALYPETPNTIRVLTMYDDEAEEAFIAAAIQRMGSDLSGSMDNFSQGGLSAEIDVETGELGLGAQLPYESDRLEWHTHHPETGTRIQGTEVPAWETIRERVLELASSHPMLPYVGWDLVLTDDEGSFKVIEANDHPGLKAMQINGPLLADERVRRFYERHGVC</sequence>
<dbReference type="eggNOG" id="arCOG10731">
    <property type="taxonomic scope" value="Archaea"/>
</dbReference>
<dbReference type="Proteomes" id="UP000011688">
    <property type="component" value="Unassembled WGS sequence"/>
</dbReference>
<dbReference type="RefSeq" id="WP_005558871.1">
    <property type="nucleotide sequence ID" value="NZ_AOIB01000036.1"/>
</dbReference>
<reference evidence="2 3" key="1">
    <citation type="journal article" date="2014" name="PLoS Genet.">
        <title>Phylogenetically driven sequencing of extremely halophilic archaea reveals strategies for static and dynamic osmo-response.</title>
        <authorList>
            <person name="Becker E.A."/>
            <person name="Seitzer P.M."/>
            <person name="Tritt A."/>
            <person name="Larsen D."/>
            <person name="Krusor M."/>
            <person name="Yao A.I."/>
            <person name="Wu D."/>
            <person name="Madern D."/>
            <person name="Eisen J.A."/>
            <person name="Darling A.E."/>
            <person name="Facciotti M.T."/>
        </authorList>
    </citation>
    <scope>NUCLEOTIDE SEQUENCE [LARGE SCALE GENOMIC DNA]</scope>
    <source>
        <strain evidence="2 3">DSM 10524</strain>
    </source>
</reference>
<keyword evidence="3" id="KW-1185">Reference proteome</keyword>
<proteinExistence type="predicted"/>
<feature type="domain" description="Alpha-L-glutamate ligase-related protein ATP-grasp" evidence="1">
    <location>
        <begin position="155"/>
        <end position="365"/>
    </location>
</feature>
<dbReference type="OrthoDB" id="242577at2157"/>
<dbReference type="Gene3D" id="3.30.470.20">
    <property type="entry name" value="ATP-grasp fold, B domain"/>
    <property type="match status" value="1"/>
</dbReference>
<evidence type="ECO:0000259" key="1">
    <source>
        <dbReference type="Pfam" id="PF14397"/>
    </source>
</evidence>
<accession>L9WZJ8</accession>
<name>L9WZJ8_9EURY</name>
<dbReference type="STRING" id="1227497.C491_18354"/>
<protein>
    <recommendedName>
        <fullName evidence="1">Alpha-L-glutamate ligase-related protein ATP-grasp domain-containing protein</fullName>
    </recommendedName>
</protein>
<dbReference type="InterPro" id="IPR039523">
    <property type="entry name" value="RimK-rel_E_lig_ATP-grasp"/>
</dbReference>
<dbReference type="AlphaFoldDB" id="L9WZJ8"/>